<evidence type="ECO:0000256" key="3">
    <source>
        <dbReference type="SAM" id="Phobius"/>
    </source>
</evidence>
<organism evidence="4 5">
    <name type="scientific">Anaeramoeba flamelloides</name>
    <dbReference type="NCBI Taxonomy" id="1746091"/>
    <lineage>
        <taxon>Eukaryota</taxon>
        <taxon>Metamonada</taxon>
        <taxon>Anaeramoebidae</taxon>
        <taxon>Anaeramoeba</taxon>
    </lineage>
</organism>
<dbReference type="GO" id="GO:0042500">
    <property type="term" value="F:aspartic endopeptidase activity, intramembrane cleaving"/>
    <property type="evidence" value="ECO:0007669"/>
    <property type="project" value="InterPro"/>
</dbReference>
<comment type="subcellular location">
    <subcellularLocation>
        <location evidence="1">Endoplasmic reticulum membrane</location>
        <topology evidence="1">Multi-pass membrane protein</topology>
    </subcellularLocation>
</comment>
<reference evidence="4" key="1">
    <citation type="submission" date="2022-08" db="EMBL/GenBank/DDBJ databases">
        <title>Novel sulphate-reducing endosymbionts in the free-living metamonad Anaeramoeba.</title>
        <authorList>
            <person name="Jerlstrom-Hultqvist J."/>
            <person name="Cepicka I."/>
            <person name="Gallot-Lavallee L."/>
            <person name="Salas-Leiva D."/>
            <person name="Curtis B.A."/>
            <person name="Zahonova K."/>
            <person name="Pipaliya S."/>
            <person name="Dacks J."/>
            <person name="Roger A.J."/>
        </authorList>
    </citation>
    <scope>NUCLEOTIDE SEQUENCE</scope>
    <source>
        <strain evidence="4">Busselton2</strain>
    </source>
</reference>
<dbReference type="AlphaFoldDB" id="A0AAV8ABC2"/>
<dbReference type="InterPro" id="IPR007369">
    <property type="entry name" value="Peptidase_A22B_SPP"/>
</dbReference>
<name>A0AAV8ABC2_9EUKA</name>
<evidence type="ECO:0000313" key="5">
    <source>
        <dbReference type="Proteomes" id="UP001146793"/>
    </source>
</evidence>
<dbReference type="PANTHER" id="PTHR12174">
    <property type="entry name" value="SIGNAL PEPTIDE PEPTIDASE"/>
    <property type="match status" value="1"/>
</dbReference>
<feature type="transmembrane region" description="Helical" evidence="3">
    <location>
        <begin position="275"/>
        <end position="293"/>
    </location>
</feature>
<protein>
    <submittedName>
        <fullName evidence="4">Signal peptide peptidase</fullName>
    </submittedName>
</protein>
<feature type="transmembrane region" description="Helical" evidence="3">
    <location>
        <begin position="331"/>
        <end position="351"/>
    </location>
</feature>
<keyword evidence="2" id="KW-0256">Endoplasmic reticulum</keyword>
<dbReference type="GO" id="GO:0098553">
    <property type="term" value="C:lumenal side of endoplasmic reticulum membrane"/>
    <property type="evidence" value="ECO:0007669"/>
    <property type="project" value="TreeGrafter"/>
</dbReference>
<accession>A0AAV8ABC2</accession>
<keyword evidence="3" id="KW-1133">Transmembrane helix</keyword>
<dbReference type="GO" id="GO:0098554">
    <property type="term" value="C:cytoplasmic side of endoplasmic reticulum membrane"/>
    <property type="evidence" value="ECO:0007669"/>
    <property type="project" value="TreeGrafter"/>
</dbReference>
<comment type="caution">
    <text evidence="4">The sequence shown here is derived from an EMBL/GenBank/DDBJ whole genome shotgun (WGS) entry which is preliminary data.</text>
</comment>
<feature type="transmembrane region" description="Helical" evidence="3">
    <location>
        <begin position="6"/>
        <end position="22"/>
    </location>
</feature>
<dbReference type="Pfam" id="PF04258">
    <property type="entry name" value="Peptidase_A22B"/>
    <property type="match status" value="1"/>
</dbReference>
<keyword evidence="3" id="KW-0472">Membrane</keyword>
<dbReference type="EMBL" id="JANTQA010000012">
    <property type="protein sequence ID" value="KAJ3450135.1"/>
    <property type="molecule type" value="Genomic_DNA"/>
</dbReference>
<dbReference type="Proteomes" id="UP001146793">
    <property type="component" value="Unassembled WGS sequence"/>
</dbReference>
<feature type="transmembrane region" description="Helical" evidence="3">
    <location>
        <begin position="305"/>
        <end position="325"/>
    </location>
</feature>
<feature type="transmembrane region" description="Helical" evidence="3">
    <location>
        <begin position="134"/>
        <end position="154"/>
    </location>
</feature>
<feature type="transmembrane region" description="Helical" evidence="3">
    <location>
        <begin position="160"/>
        <end position="181"/>
    </location>
</feature>
<gene>
    <name evidence="4" type="ORF">M0812_06302</name>
</gene>
<evidence type="ECO:0000256" key="1">
    <source>
        <dbReference type="ARBA" id="ARBA00004477"/>
    </source>
</evidence>
<proteinExistence type="predicted"/>
<dbReference type="GO" id="GO:0006465">
    <property type="term" value="P:signal peptide processing"/>
    <property type="evidence" value="ECO:0007669"/>
    <property type="project" value="TreeGrafter"/>
</dbReference>
<feature type="transmembrane region" description="Helical" evidence="3">
    <location>
        <begin position="188"/>
        <end position="207"/>
    </location>
</feature>
<feature type="transmembrane region" description="Helical" evidence="3">
    <location>
        <begin position="71"/>
        <end position="90"/>
    </location>
</feature>
<keyword evidence="3" id="KW-0812">Transmembrane</keyword>
<evidence type="ECO:0000256" key="2">
    <source>
        <dbReference type="ARBA" id="ARBA00022824"/>
    </source>
</evidence>
<dbReference type="GO" id="GO:0033619">
    <property type="term" value="P:membrane protein proteolysis"/>
    <property type="evidence" value="ECO:0007669"/>
    <property type="project" value="TreeGrafter"/>
</dbReference>
<dbReference type="PANTHER" id="PTHR12174:SF23">
    <property type="entry name" value="MINOR HISTOCOMPATIBILITY ANTIGEN H13"/>
    <property type="match status" value="1"/>
</dbReference>
<evidence type="ECO:0000313" key="4">
    <source>
        <dbReference type="EMBL" id="KAJ3450135.1"/>
    </source>
</evidence>
<feature type="transmembrane region" description="Helical" evidence="3">
    <location>
        <begin position="96"/>
        <end position="114"/>
    </location>
</feature>
<sequence>MIFYFGLILICFLIVLSVWFASRQSQYRKDLNTFQIFQRKGPNLPQAPLLNQTQPKTFQNTPQAKPPIQGWIKRTVFGSLLIFAILVFLFKSSTPLWAVLYFSFIVCLSTYVNLQGIVPSKFSNEKIKLFDHFVSFSSIICISGSLLFLILWFFASQVCIINNIISISIMVFFITVVRFKALKSITKLLIIFFFIRLLTEIIIPAMIQKSLQGQQQQQQQQQPSEMNNSSTNVMGSGVILQKDLLTVIGSFFGFMIPSKIILPTNICVPIENLKIPLSSITLPGFFLAFLYRYDTGRNAKSRSYFNMGLIIIGFVNFCSLIYLHYSKQTTNKYAFFISTSALVLTTLITAYKKNELSLLWKTSTREGQTFEQVKEIHVPNFEHDYNSLDLKENEK</sequence>